<dbReference type="AlphaFoldDB" id="A0A9W7LFA1"/>
<dbReference type="SUPFAM" id="SSF53223">
    <property type="entry name" value="Aminoacid dehydrogenase-like, N-terminal domain"/>
    <property type="match status" value="1"/>
</dbReference>
<reference evidence="3" key="1">
    <citation type="journal article" date="2023" name="Commun. Biol.">
        <title>Genome analysis of Parmales, the sister group of diatoms, reveals the evolutionary specialization of diatoms from phago-mixotrophs to photoautotrophs.</title>
        <authorList>
            <person name="Ban H."/>
            <person name="Sato S."/>
            <person name="Yoshikawa S."/>
            <person name="Yamada K."/>
            <person name="Nakamura Y."/>
            <person name="Ichinomiya M."/>
            <person name="Sato N."/>
            <person name="Blanc-Mathieu R."/>
            <person name="Endo H."/>
            <person name="Kuwata A."/>
            <person name="Ogata H."/>
        </authorList>
    </citation>
    <scope>NUCLEOTIDE SEQUENCE [LARGE SCALE GENOMIC DNA]</scope>
</reference>
<dbReference type="GO" id="GO:0009423">
    <property type="term" value="P:chorismate biosynthetic process"/>
    <property type="evidence" value="ECO:0007669"/>
    <property type="project" value="TreeGrafter"/>
</dbReference>
<evidence type="ECO:0000259" key="1">
    <source>
        <dbReference type="Pfam" id="PF08501"/>
    </source>
</evidence>
<dbReference type="PANTHER" id="PTHR21089:SF1">
    <property type="entry name" value="BIFUNCTIONAL 3-DEHYDROQUINATE DEHYDRATASE_SHIKIMATE DEHYDROGENASE, CHLOROPLASTIC"/>
    <property type="match status" value="1"/>
</dbReference>
<name>A0A9W7LFA1_9STRA</name>
<dbReference type="GO" id="GO:0019632">
    <property type="term" value="P:shikimate metabolic process"/>
    <property type="evidence" value="ECO:0007669"/>
    <property type="project" value="TreeGrafter"/>
</dbReference>
<comment type="caution">
    <text evidence="2">The sequence shown here is derived from an EMBL/GenBank/DDBJ whole genome shotgun (WGS) entry which is preliminary data.</text>
</comment>
<evidence type="ECO:0000313" key="2">
    <source>
        <dbReference type="EMBL" id="GMI48895.1"/>
    </source>
</evidence>
<dbReference type="OrthoDB" id="197068at2759"/>
<organism evidence="2 3">
    <name type="scientific">Triparma columacea</name>
    <dbReference type="NCBI Taxonomy" id="722753"/>
    <lineage>
        <taxon>Eukaryota</taxon>
        <taxon>Sar</taxon>
        <taxon>Stramenopiles</taxon>
        <taxon>Ochrophyta</taxon>
        <taxon>Bolidophyceae</taxon>
        <taxon>Parmales</taxon>
        <taxon>Triparmaceae</taxon>
        <taxon>Triparma</taxon>
    </lineage>
</organism>
<keyword evidence="3" id="KW-1185">Reference proteome</keyword>
<sequence length="650" mass="71286">MFGASVGEQEIVLVAAAPDLVPLVQNLNEKAGILGRVGVQGQEEWGENDLTVYVNVRGEHGGILVGEREDIGAVEGTKYELGFFEGELRGEVSEDSAWLLQRLISHATRIEVDAGLAFGDNTFFCSLTAPQIGDLKEYLPRICEDSDALEFRVDLLKDQDKFSLLRSAQDLRLMSRRHSRRAPGLQSKGVGWVITDAMPLVYTVRTCNQAGTYPDDPESIGRMMELLHLGLRGGMEVLDVEAAWGREAWGGLVEDAKEKYQGKTLLLGSHHVPKEIIGDDEARRWGEICQLEGEADGVKLILSVEEGGDVKQALRCAREGAGGKPTIAMALGVVGQESRVLNPTFTPVTHGALPFVAAPGQLSAEEIMERRVEGGLVGKKTYWILGRNIPYTLSPALHGLAMRTVGLPHDYEKADVGKIEDFVEGEDWKGVGFGGSSVTIPYKEEIMKYLDEVKDEAREIGAVNTVVAEYDREGGRKLVGYNTDWVGIYDPIKRRLAEGGSVGGEYFLVVGAGGAARAAAFAAKKLGFKILYYNRTPEKAHLLRESFGGEVIEGDLGGIDKKVRIVYSSLPAAAEFTVPSSLLHENLIMFDANYKPKNTKMILQGMEAGCEVIRGSEMFYVQGVEQHQLWFKRMAPFGVMQELVMRKCDE</sequence>
<dbReference type="PANTHER" id="PTHR21089">
    <property type="entry name" value="SHIKIMATE DEHYDROGENASE"/>
    <property type="match status" value="1"/>
</dbReference>
<dbReference type="SUPFAM" id="SSF51735">
    <property type="entry name" value="NAD(P)-binding Rossmann-fold domains"/>
    <property type="match status" value="1"/>
</dbReference>
<dbReference type="GO" id="GO:0003855">
    <property type="term" value="F:3-dehydroquinate dehydratase activity"/>
    <property type="evidence" value="ECO:0007669"/>
    <property type="project" value="InterPro"/>
</dbReference>
<gene>
    <name evidence="2" type="ORF">TrCOL_g7298</name>
</gene>
<dbReference type="Gene3D" id="3.40.50.720">
    <property type="entry name" value="NAD(P)-binding Rossmann-like Domain"/>
    <property type="match status" value="1"/>
</dbReference>
<dbReference type="EMBL" id="BRYA01000440">
    <property type="protein sequence ID" value="GMI48895.1"/>
    <property type="molecule type" value="Genomic_DNA"/>
</dbReference>
<dbReference type="GO" id="GO:0004764">
    <property type="term" value="F:shikimate 3-dehydrogenase (NADP+) activity"/>
    <property type="evidence" value="ECO:0007669"/>
    <property type="project" value="InterPro"/>
</dbReference>
<dbReference type="InterPro" id="IPR001381">
    <property type="entry name" value="DHquinase_I"/>
</dbReference>
<feature type="domain" description="Shikimate dehydrogenase substrate binding N-terminal" evidence="1">
    <location>
        <begin position="384"/>
        <end position="466"/>
    </location>
</feature>
<proteinExistence type="predicted"/>
<dbReference type="Pfam" id="PF01487">
    <property type="entry name" value="DHquinase_I"/>
    <property type="match status" value="1"/>
</dbReference>
<dbReference type="InterPro" id="IPR036291">
    <property type="entry name" value="NAD(P)-bd_dom_sf"/>
</dbReference>
<protein>
    <recommendedName>
        <fullName evidence="1">Shikimate dehydrogenase substrate binding N-terminal domain-containing protein</fullName>
    </recommendedName>
</protein>
<dbReference type="InterPro" id="IPR013708">
    <property type="entry name" value="Shikimate_DH-bd_N"/>
</dbReference>
<dbReference type="Proteomes" id="UP001165065">
    <property type="component" value="Unassembled WGS sequence"/>
</dbReference>
<dbReference type="Pfam" id="PF08501">
    <property type="entry name" value="Shikimate_dh_N"/>
    <property type="match status" value="1"/>
</dbReference>
<accession>A0A9W7LFA1</accession>
<dbReference type="Gene3D" id="3.40.50.10860">
    <property type="entry name" value="Leucine Dehydrogenase, chain A, domain 1"/>
    <property type="match status" value="1"/>
</dbReference>
<evidence type="ECO:0000313" key="3">
    <source>
        <dbReference type="Proteomes" id="UP001165065"/>
    </source>
</evidence>
<dbReference type="InterPro" id="IPR013785">
    <property type="entry name" value="Aldolase_TIM"/>
</dbReference>
<dbReference type="CDD" id="cd00502">
    <property type="entry name" value="DHQase_I"/>
    <property type="match status" value="1"/>
</dbReference>
<dbReference type="SUPFAM" id="SSF51569">
    <property type="entry name" value="Aldolase"/>
    <property type="match status" value="1"/>
</dbReference>
<dbReference type="InterPro" id="IPR046346">
    <property type="entry name" value="Aminoacid_DH-like_N_sf"/>
</dbReference>
<dbReference type="Gene3D" id="3.20.20.70">
    <property type="entry name" value="Aldolase class I"/>
    <property type="match status" value="1"/>
</dbReference>
<dbReference type="InterPro" id="IPR022893">
    <property type="entry name" value="Shikimate_DH_fam"/>
</dbReference>